<protein>
    <submittedName>
        <fullName evidence="2">Uncharacterized protein</fullName>
    </submittedName>
</protein>
<evidence type="ECO:0000313" key="3">
    <source>
        <dbReference type="EMBL" id="SMH64442.1"/>
    </source>
</evidence>
<reference evidence="3 4" key="3">
    <citation type="submission" date="2017-03" db="EMBL/GenBank/DDBJ databases">
        <authorList>
            <person name="Regsiter A."/>
            <person name="William W."/>
        </authorList>
    </citation>
    <scope>NUCLEOTIDE SEQUENCE [LARGE SCALE GENOMIC DNA]</scope>
    <source>
        <strain evidence="3">PRJEB5721</strain>
    </source>
</reference>
<dbReference type="EMBL" id="CCCS020000035">
    <property type="protein sequence ID" value="CDQ10416.1"/>
    <property type="molecule type" value="Genomic_DNA"/>
</dbReference>
<keyword evidence="1" id="KW-1133">Transmembrane helix</keyword>
<evidence type="ECO:0000313" key="2">
    <source>
        <dbReference type="EMBL" id="CDQ10416.1"/>
    </source>
</evidence>
<keyword evidence="4" id="KW-1185">Reference proteome</keyword>
<sequence>MWGLVAGVVSYPAFAWYGKRYLDGQGLERGFTRTVLVLLMATILSSALAYGVAWMASTPQSRNSQAQLQKKGTAMLADELKCAHDPASALCQSTAEQANALEQKLLSGLTGNYQNQ</sequence>
<keyword evidence="1" id="KW-0812">Transmembrane</keyword>
<dbReference type="EMBL" id="LT841305">
    <property type="protein sequence ID" value="SMH64442.1"/>
    <property type="molecule type" value="Genomic_DNA"/>
</dbReference>
<dbReference type="RefSeq" id="WP_035192917.1">
    <property type="nucleotide sequence ID" value="NZ_CCCS020000035.1"/>
</dbReference>
<feature type="transmembrane region" description="Helical" evidence="1">
    <location>
        <begin position="31"/>
        <end position="53"/>
    </location>
</feature>
<keyword evidence="1" id="KW-0472">Membrane</keyword>
<reference evidence="2" key="1">
    <citation type="submission" date="2014-03" db="EMBL/GenBank/DDBJ databases">
        <authorList>
            <person name="Genoscope - CEA"/>
        </authorList>
    </citation>
    <scope>NUCLEOTIDE SEQUENCE [LARGE SCALE GENOMIC DNA]</scope>
    <source>
        <strain evidence="2">CF27</strain>
    </source>
</reference>
<evidence type="ECO:0000313" key="4">
    <source>
        <dbReference type="Proteomes" id="UP000193925"/>
    </source>
</evidence>
<evidence type="ECO:0000256" key="1">
    <source>
        <dbReference type="SAM" id="Phobius"/>
    </source>
</evidence>
<dbReference type="Proteomes" id="UP000193925">
    <property type="component" value="Chromosome AFERRI"/>
</dbReference>
<accession>A0A060UQ74</accession>
<reference evidence="2" key="2">
    <citation type="submission" date="2014-07" db="EMBL/GenBank/DDBJ databases">
        <title>Initial genome analysis of the psychrotolerant acidophile Acidithiobacillus ferrivorans CF27: insights into iron and sulfur oxidation pathways and into biofilm formation.</title>
        <authorList>
            <person name="Talla E."/>
            <person name="Hedrich S."/>
            <person name="Mangenot S."/>
            <person name="Ji B."/>
            <person name="Johnson D.B."/>
            <person name="Barbe V."/>
            <person name="Bonnefoy V."/>
        </authorList>
    </citation>
    <scope>NUCLEOTIDE SEQUENCE [LARGE SCALE GENOMIC DNA]</scope>
    <source>
        <strain evidence="2">CF27</strain>
    </source>
</reference>
<proteinExistence type="predicted"/>
<organism evidence="2">
    <name type="scientific">Acidithiobacillus ferrivorans</name>
    <dbReference type="NCBI Taxonomy" id="160808"/>
    <lineage>
        <taxon>Bacteria</taxon>
        <taxon>Pseudomonadati</taxon>
        <taxon>Pseudomonadota</taxon>
        <taxon>Acidithiobacillia</taxon>
        <taxon>Acidithiobacillales</taxon>
        <taxon>Acidithiobacillaceae</taxon>
        <taxon>Acidithiobacillus</taxon>
    </lineage>
</organism>
<dbReference type="AlphaFoldDB" id="A0A060UQ74"/>
<name>A0A060UQ74_9PROT</name>
<gene>
    <name evidence="3" type="ORF">AFERRI_10475</name>
    <name evidence="2" type="ORF">AFERRI_400197</name>
</gene>